<protein>
    <submittedName>
        <fullName evidence="5">Hypoxia-inducible factor 1 alpha</fullName>
    </submittedName>
</protein>
<keyword evidence="2" id="KW-0804">Transcription</keyword>
<keyword evidence="1" id="KW-0805">Transcription regulation</keyword>
<dbReference type="STRING" id="36087.A0A077YXZ8"/>
<feature type="domain" description="BHLH" evidence="4">
    <location>
        <begin position="14"/>
        <end position="71"/>
    </location>
</feature>
<evidence type="ECO:0000313" key="5">
    <source>
        <dbReference type="EMBL" id="CDW53002.1"/>
    </source>
</evidence>
<dbReference type="PANTHER" id="PTHR23043">
    <property type="entry name" value="HYPOXIA-INDUCIBLE FACTOR 1 ALPHA"/>
    <property type="match status" value="1"/>
</dbReference>
<evidence type="ECO:0000256" key="1">
    <source>
        <dbReference type="ARBA" id="ARBA00023015"/>
    </source>
</evidence>
<dbReference type="GO" id="GO:0071456">
    <property type="term" value="P:cellular response to hypoxia"/>
    <property type="evidence" value="ECO:0007669"/>
    <property type="project" value="TreeGrafter"/>
</dbReference>
<evidence type="ECO:0000256" key="2">
    <source>
        <dbReference type="ARBA" id="ARBA00023163"/>
    </source>
</evidence>
<sequence length="151" mass="17376">MVSWGAVHFCRNIEKRREKSRNDARYRRRSEARIFTELCHILPLTKEPTFYHLDRIAVLRVAVAMCRLRAVTANMFRQGHSPLLPGCTRWYNEEDLSELLDGAVFLIVDLRSLIVYVSSSVVETIGMTQVSDNGSPRGSRMLFCAQPMSRK</sequence>
<name>A0A077YXZ8_TRITR</name>
<dbReference type="InterPro" id="IPR011598">
    <property type="entry name" value="bHLH_dom"/>
</dbReference>
<dbReference type="AlphaFoldDB" id="A0A077YXZ8"/>
<evidence type="ECO:0000256" key="3">
    <source>
        <dbReference type="ARBA" id="ARBA00023242"/>
    </source>
</evidence>
<dbReference type="GO" id="GO:0010557">
    <property type="term" value="P:positive regulation of macromolecule biosynthetic process"/>
    <property type="evidence" value="ECO:0007669"/>
    <property type="project" value="UniProtKB-ARBA"/>
</dbReference>
<accession>A0A077YXZ8</accession>
<keyword evidence="3" id="KW-0539">Nucleus</keyword>
<keyword evidence="6" id="KW-1185">Reference proteome</keyword>
<gene>
    <name evidence="5" type="ORF">TTRE_0000126501</name>
</gene>
<dbReference type="PANTHER" id="PTHR23043:SF17">
    <property type="entry name" value="PROTEIN SIMILAR"/>
    <property type="match status" value="1"/>
</dbReference>
<organism evidence="5 6">
    <name type="scientific">Trichuris trichiura</name>
    <name type="common">Whipworm</name>
    <name type="synonym">Trichocephalus trichiurus</name>
    <dbReference type="NCBI Taxonomy" id="36087"/>
    <lineage>
        <taxon>Eukaryota</taxon>
        <taxon>Metazoa</taxon>
        <taxon>Ecdysozoa</taxon>
        <taxon>Nematoda</taxon>
        <taxon>Enoplea</taxon>
        <taxon>Dorylaimia</taxon>
        <taxon>Trichinellida</taxon>
        <taxon>Trichuridae</taxon>
        <taxon>Trichuris</taxon>
    </lineage>
</organism>
<evidence type="ECO:0000259" key="4">
    <source>
        <dbReference type="Pfam" id="PF23171"/>
    </source>
</evidence>
<dbReference type="GO" id="GO:0000981">
    <property type="term" value="F:DNA-binding transcription factor activity, RNA polymerase II-specific"/>
    <property type="evidence" value="ECO:0007669"/>
    <property type="project" value="TreeGrafter"/>
</dbReference>
<reference evidence="5" key="2">
    <citation type="submission" date="2014-03" db="EMBL/GenBank/DDBJ databases">
        <title>The whipworm genome and dual-species transcriptomics of an intimate host-pathogen interaction.</title>
        <authorList>
            <person name="Foth B.J."/>
            <person name="Tsai I.J."/>
            <person name="Reid A.J."/>
            <person name="Bancroft A.J."/>
            <person name="Nichol S."/>
            <person name="Tracey A."/>
            <person name="Holroyd N."/>
            <person name="Cotton J.A."/>
            <person name="Stanley E.J."/>
            <person name="Zarowiecki M."/>
            <person name="Liu J.Z."/>
            <person name="Huckvale T."/>
            <person name="Cooper P.J."/>
            <person name="Grencis R.K."/>
            <person name="Berriman M."/>
        </authorList>
    </citation>
    <scope>NUCLEOTIDE SEQUENCE [LARGE SCALE GENOMIC DNA]</scope>
</reference>
<dbReference type="Proteomes" id="UP000030665">
    <property type="component" value="Unassembled WGS sequence"/>
</dbReference>
<dbReference type="GO" id="GO:0000977">
    <property type="term" value="F:RNA polymerase II transcription regulatory region sequence-specific DNA binding"/>
    <property type="evidence" value="ECO:0007669"/>
    <property type="project" value="TreeGrafter"/>
</dbReference>
<dbReference type="GO" id="GO:0046983">
    <property type="term" value="F:protein dimerization activity"/>
    <property type="evidence" value="ECO:0007669"/>
    <property type="project" value="InterPro"/>
</dbReference>
<proteinExistence type="predicted"/>
<dbReference type="OrthoDB" id="6021714at2759"/>
<evidence type="ECO:0000313" key="6">
    <source>
        <dbReference type="Proteomes" id="UP000030665"/>
    </source>
</evidence>
<reference evidence="5" key="1">
    <citation type="submission" date="2014-01" db="EMBL/GenBank/DDBJ databases">
        <authorList>
            <person name="Aslett M."/>
        </authorList>
    </citation>
    <scope>NUCLEOTIDE SEQUENCE</scope>
</reference>
<dbReference type="EMBL" id="HG805838">
    <property type="protein sequence ID" value="CDW53002.1"/>
    <property type="molecule type" value="Genomic_DNA"/>
</dbReference>
<dbReference type="Pfam" id="PF23171">
    <property type="entry name" value="bHLH_HIF1A"/>
    <property type="match status" value="1"/>
</dbReference>